<protein>
    <submittedName>
        <fullName evidence="2">Methyltransferase domain-containing protein</fullName>
    </submittedName>
</protein>
<name>A0ABX1XY32_9BACL</name>
<dbReference type="Pfam" id="PF13649">
    <property type="entry name" value="Methyltransf_25"/>
    <property type="match status" value="1"/>
</dbReference>
<comment type="caution">
    <text evidence="2">The sequence shown here is derived from an EMBL/GenBank/DDBJ whole genome shotgun (WGS) entry which is preliminary data.</text>
</comment>
<organism evidence="2 3">
    <name type="scientific">Paenibacillus phytorum</name>
    <dbReference type="NCBI Taxonomy" id="2654977"/>
    <lineage>
        <taxon>Bacteria</taxon>
        <taxon>Bacillati</taxon>
        <taxon>Bacillota</taxon>
        <taxon>Bacilli</taxon>
        <taxon>Bacillales</taxon>
        <taxon>Paenibacillaceae</taxon>
        <taxon>Paenibacillus</taxon>
    </lineage>
</organism>
<evidence type="ECO:0000313" key="3">
    <source>
        <dbReference type="Proteomes" id="UP000616779"/>
    </source>
</evidence>
<evidence type="ECO:0000313" key="2">
    <source>
        <dbReference type="EMBL" id="NOU72826.1"/>
    </source>
</evidence>
<dbReference type="InterPro" id="IPR029063">
    <property type="entry name" value="SAM-dependent_MTases_sf"/>
</dbReference>
<proteinExistence type="predicted"/>
<keyword evidence="2" id="KW-0489">Methyltransferase</keyword>
<sequence>MGIEWYDMIARKNGGYKSTAIYTIEGISAEEIFEQRLTSMLPMFNSVLDAGCGHGEFTRKMGRIGAAITGFDNSLEMINIAKSSLEEALCDNVKFVYCSTKGELELPFNNDQFNLIYNRRGPTSILNHSRILKSGGTIFGIHSGALEKVKERLLFNGFINIEIEEFQNAIYYFPNEREFAKFLTDTPGNPDYTTPTMSNELQQKVKEHIFNGNIGFREYKYIRRATKP</sequence>
<dbReference type="RefSeq" id="WP_171644098.1">
    <property type="nucleotide sequence ID" value="NZ_WHOA01000099.1"/>
</dbReference>
<dbReference type="Gene3D" id="3.40.50.150">
    <property type="entry name" value="Vaccinia Virus protein VP39"/>
    <property type="match status" value="1"/>
</dbReference>
<dbReference type="EMBL" id="WHOA01000099">
    <property type="protein sequence ID" value="NOU72826.1"/>
    <property type="molecule type" value="Genomic_DNA"/>
</dbReference>
<dbReference type="GO" id="GO:0032259">
    <property type="term" value="P:methylation"/>
    <property type="evidence" value="ECO:0007669"/>
    <property type="project" value="UniProtKB-KW"/>
</dbReference>
<reference evidence="2 3" key="1">
    <citation type="submission" date="2019-10" db="EMBL/GenBank/DDBJ databases">
        <title>Description of Paenibacillus terrestris sp. nov.</title>
        <authorList>
            <person name="Carlier A."/>
            <person name="Qi S."/>
        </authorList>
    </citation>
    <scope>NUCLEOTIDE SEQUENCE [LARGE SCALE GENOMIC DNA]</scope>
    <source>
        <strain evidence="2 3">LMG 31458</strain>
    </source>
</reference>
<keyword evidence="3" id="KW-1185">Reference proteome</keyword>
<dbReference type="CDD" id="cd02440">
    <property type="entry name" value="AdoMet_MTases"/>
    <property type="match status" value="1"/>
</dbReference>
<dbReference type="GO" id="GO:0008168">
    <property type="term" value="F:methyltransferase activity"/>
    <property type="evidence" value="ECO:0007669"/>
    <property type="project" value="UniProtKB-KW"/>
</dbReference>
<gene>
    <name evidence="2" type="ORF">GC098_15575</name>
</gene>
<dbReference type="PANTHER" id="PTHR43591">
    <property type="entry name" value="METHYLTRANSFERASE"/>
    <property type="match status" value="1"/>
</dbReference>
<accession>A0ABX1XY32</accession>
<dbReference type="Proteomes" id="UP000616779">
    <property type="component" value="Unassembled WGS sequence"/>
</dbReference>
<dbReference type="InterPro" id="IPR041698">
    <property type="entry name" value="Methyltransf_25"/>
</dbReference>
<dbReference type="PANTHER" id="PTHR43591:SF24">
    <property type="entry name" value="2-METHOXY-6-POLYPRENYL-1,4-BENZOQUINOL METHYLASE, MITOCHONDRIAL"/>
    <property type="match status" value="1"/>
</dbReference>
<keyword evidence="2" id="KW-0808">Transferase</keyword>
<dbReference type="SUPFAM" id="SSF53335">
    <property type="entry name" value="S-adenosyl-L-methionine-dependent methyltransferases"/>
    <property type="match status" value="1"/>
</dbReference>
<evidence type="ECO:0000259" key="1">
    <source>
        <dbReference type="Pfam" id="PF13649"/>
    </source>
</evidence>
<feature type="domain" description="Methyltransferase" evidence="1">
    <location>
        <begin position="47"/>
        <end position="121"/>
    </location>
</feature>